<dbReference type="GO" id="GO:0043005">
    <property type="term" value="C:neuron projection"/>
    <property type="evidence" value="ECO:0007669"/>
    <property type="project" value="TreeGrafter"/>
</dbReference>
<name>A0A3P9P189_POERE</name>
<dbReference type="Gene3D" id="2.60.40.10">
    <property type="entry name" value="Immunoglobulins"/>
    <property type="match status" value="1"/>
</dbReference>
<feature type="compositionally biased region" description="Polar residues" evidence="4">
    <location>
        <begin position="67"/>
        <end position="77"/>
    </location>
</feature>
<evidence type="ECO:0000313" key="7">
    <source>
        <dbReference type="Proteomes" id="UP000242638"/>
    </source>
</evidence>
<dbReference type="InterPro" id="IPR013783">
    <property type="entry name" value="Ig-like_fold"/>
</dbReference>
<evidence type="ECO:0000313" key="6">
    <source>
        <dbReference type="Ensembl" id="ENSPREP00000015585.1"/>
    </source>
</evidence>
<keyword evidence="2" id="KW-1015">Disulfide bond</keyword>
<dbReference type="Pfam" id="PF13927">
    <property type="entry name" value="Ig_3"/>
    <property type="match status" value="1"/>
</dbReference>
<organism evidence="6 7">
    <name type="scientific">Poecilia reticulata</name>
    <name type="common">Guppy</name>
    <name type="synonym">Acanthophacelus reticulatus</name>
    <dbReference type="NCBI Taxonomy" id="8081"/>
    <lineage>
        <taxon>Eukaryota</taxon>
        <taxon>Metazoa</taxon>
        <taxon>Chordata</taxon>
        <taxon>Craniata</taxon>
        <taxon>Vertebrata</taxon>
        <taxon>Euteleostomi</taxon>
        <taxon>Actinopterygii</taxon>
        <taxon>Neopterygii</taxon>
        <taxon>Teleostei</taxon>
        <taxon>Neoteleostei</taxon>
        <taxon>Acanthomorphata</taxon>
        <taxon>Ovalentaria</taxon>
        <taxon>Atherinomorphae</taxon>
        <taxon>Cyprinodontiformes</taxon>
        <taxon>Poeciliidae</taxon>
        <taxon>Poeciliinae</taxon>
        <taxon>Poecilia</taxon>
    </lineage>
</organism>
<keyword evidence="1" id="KW-0677">Repeat</keyword>
<dbReference type="SMART" id="SM00409">
    <property type="entry name" value="IG"/>
    <property type="match status" value="1"/>
</dbReference>
<dbReference type="InterPro" id="IPR051170">
    <property type="entry name" value="Neural/epithelial_adhesion"/>
</dbReference>
<dbReference type="STRING" id="8081.ENSPREP00000015585"/>
<dbReference type="CDD" id="cd00096">
    <property type="entry name" value="Ig"/>
    <property type="match status" value="1"/>
</dbReference>
<dbReference type="Bgee" id="ENSPREG00000010525">
    <property type="expression patterns" value="Expressed in caudal fin and 1 other cell type or tissue"/>
</dbReference>
<feature type="compositionally biased region" description="Polar residues" evidence="4">
    <location>
        <begin position="31"/>
        <end position="48"/>
    </location>
</feature>
<dbReference type="GeneTree" id="ENSGT00940000159942"/>
<evidence type="ECO:0000256" key="4">
    <source>
        <dbReference type="SAM" id="MobiDB-lite"/>
    </source>
</evidence>
<dbReference type="Proteomes" id="UP000242638">
    <property type="component" value="Unassembled WGS sequence"/>
</dbReference>
<keyword evidence="3" id="KW-0393">Immunoglobulin domain</keyword>
<dbReference type="OMA" id="FQFELIF"/>
<dbReference type="PANTHER" id="PTHR12231:SF261">
    <property type="entry name" value="IG-LIKE DOMAIN-CONTAINING PROTEIN"/>
    <property type="match status" value="1"/>
</dbReference>
<dbReference type="Ensembl" id="ENSPRET00000015749.1">
    <property type="protein sequence ID" value="ENSPREP00000015585.1"/>
    <property type="gene ID" value="ENSPREG00000010525.1"/>
</dbReference>
<dbReference type="PANTHER" id="PTHR12231">
    <property type="entry name" value="CTX-RELATED TYPE I TRANSMEMBRANE PROTEIN"/>
    <property type="match status" value="1"/>
</dbReference>
<evidence type="ECO:0000256" key="3">
    <source>
        <dbReference type="ARBA" id="ARBA00023319"/>
    </source>
</evidence>
<reference evidence="6" key="2">
    <citation type="submission" date="2025-08" db="UniProtKB">
        <authorList>
            <consortium name="Ensembl"/>
        </authorList>
    </citation>
    <scope>IDENTIFICATION</scope>
    <source>
        <strain evidence="6">Guanapo</strain>
    </source>
</reference>
<evidence type="ECO:0000259" key="5">
    <source>
        <dbReference type="PROSITE" id="PS50835"/>
    </source>
</evidence>
<evidence type="ECO:0000256" key="1">
    <source>
        <dbReference type="ARBA" id="ARBA00022737"/>
    </source>
</evidence>
<dbReference type="InterPro" id="IPR036179">
    <property type="entry name" value="Ig-like_dom_sf"/>
</dbReference>
<reference evidence="7" key="1">
    <citation type="submission" date="2013-11" db="EMBL/GenBank/DDBJ databases">
        <title>The genomic landscape of the Guanapo guppy.</title>
        <authorList>
            <person name="Kuenstner A."/>
            <person name="Dreyer C."/>
        </authorList>
    </citation>
    <scope>NUCLEOTIDE SEQUENCE</scope>
    <source>
        <strain evidence="7">Guanapo</strain>
    </source>
</reference>
<protein>
    <recommendedName>
        <fullName evidence="5">Ig-like domain-containing protein</fullName>
    </recommendedName>
</protein>
<dbReference type="SUPFAM" id="SSF48726">
    <property type="entry name" value="Immunoglobulin"/>
    <property type="match status" value="1"/>
</dbReference>
<dbReference type="AlphaFoldDB" id="A0A3P9P189"/>
<accession>A0A3P9P189</accession>
<feature type="domain" description="Ig-like" evidence="5">
    <location>
        <begin position="171"/>
        <end position="205"/>
    </location>
</feature>
<reference evidence="6" key="3">
    <citation type="submission" date="2025-09" db="UniProtKB">
        <authorList>
            <consortium name="Ensembl"/>
        </authorList>
    </citation>
    <scope>IDENTIFICATION</scope>
    <source>
        <strain evidence="6">Guanapo</strain>
    </source>
</reference>
<sequence>MRVQLEVSEPVVDVRSQQGREVEIPQKGNLDATQSLPTRTVSPLQHSQRGLGVPDRSHSINSPPPSGSVSKPTVRTSTAPLVSTINGETLRLHCPASTTGGSVSWTMPSGKILSRGDSGDLGRYVVQEDGTLIIKQVSVFDRGSYICRFSSLDSSSVSVTMVPVIVIAYPPRITIGPSPVTYTRGGVAVELPCMTIATPRATVSWETPDLTQLSVTGHSTKLWHQTFQSI</sequence>
<dbReference type="InterPro" id="IPR003599">
    <property type="entry name" value="Ig_sub"/>
</dbReference>
<feature type="domain" description="Ig-like" evidence="5">
    <location>
        <begin position="72"/>
        <end position="158"/>
    </location>
</feature>
<dbReference type="InterPro" id="IPR007110">
    <property type="entry name" value="Ig-like_dom"/>
</dbReference>
<proteinExistence type="predicted"/>
<dbReference type="PROSITE" id="PS50835">
    <property type="entry name" value="IG_LIKE"/>
    <property type="match status" value="2"/>
</dbReference>
<keyword evidence="7" id="KW-1185">Reference proteome</keyword>
<feature type="region of interest" description="Disordered" evidence="4">
    <location>
        <begin position="1"/>
        <end position="77"/>
    </location>
</feature>
<evidence type="ECO:0000256" key="2">
    <source>
        <dbReference type="ARBA" id="ARBA00023157"/>
    </source>
</evidence>